<dbReference type="GO" id="GO:0015562">
    <property type="term" value="F:efflux transmembrane transporter activity"/>
    <property type="evidence" value="ECO:0007669"/>
    <property type="project" value="TreeGrafter"/>
</dbReference>
<dbReference type="Gene3D" id="1.10.287.470">
    <property type="entry name" value="Helix hairpin bin"/>
    <property type="match status" value="1"/>
</dbReference>
<dbReference type="InterPro" id="IPR006143">
    <property type="entry name" value="RND_pump_MFP"/>
</dbReference>
<dbReference type="Gene3D" id="2.40.50.100">
    <property type="match status" value="1"/>
</dbReference>
<dbReference type="Gene3D" id="2.40.420.20">
    <property type="match status" value="1"/>
</dbReference>
<gene>
    <name evidence="3" type="ORF">E0485_08160</name>
</gene>
<dbReference type="RefSeq" id="WP_132417499.1">
    <property type="nucleotide sequence ID" value="NZ_SKFG01000005.1"/>
</dbReference>
<sequence>MFQRRQRLASILFVTFFVILGGLTLFSNTFQTAMLPKVTTEKPSMKTLDRRIQGNGVLQPREQVELTSEGGSEVTKVHVELHEEVKKGQNLVTFDTTDAQQQVLDAEADLKKRYLNQEVLQEQCIVAYQSGDADALRKAKRDLEIDQLDLDIAKRKLDKLRKDVTKKGTIIAPFDGIIAKVEAKIGMIPSQGQALVTVVQRDAGYQFSFAIEEGAANLLQLDEEVSVLVKGSSDQRLKGRIVEIQDATTSASDQSGGALSRASSEGETAGAAKKTVVVAVSGDKLHSGEKASVNLEKKTSDPGLVINKHIVKKDGTGSFVLVVDMNQSTLGNTYTVRKAYISTGDENADEIIVLKGLTTRDDIIAESSEPLQEGNRIRLQ</sequence>
<keyword evidence="2" id="KW-0175">Coiled coil</keyword>
<dbReference type="EMBL" id="SKFG01000005">
    <property type="protein sequence ID" value="TCZ78462.1"/>
    <property type="molecule type" value="Genomic_DNA"/>
</dbReference>
<comment type="similarity">
    <text evidence="1">Belongs to the membrane fusion protein (MFP) (TC 8.A.1) family.</text>
</comment>
<dbReference type="GO" id="GO:1990281">
    <property type="term" value="C:efflux pump complex"/>
    <property type="evidence" value="ECO:0007669"/>
    <property type="project" value="TreeGrafter"/>
</dbReference>
<accession>A0A4V2WP96</accession>
<organism evidence="3 4">
    <name type="scientific">Paenibacillus albiflavus</name>
    <dbReference type="NCBI Taxonomy" id="2545760"/>
    <lineage>
        <taxon>Bacteria</taxon>
        <taxon>Bacillati</taxon>
        <taxon>Bacillota</taxon>
        <taxon>Bacilli</taxon>
        <taxon>Bacillales</taxon>
        <taxon>Paenibacillaceae</taxon>
        <taxon>Paenibacillus</taxon>
    </lineage>
</organism>
<protein>
    <submittedName>
        <fullName evidence="3">Efflux RND transporter periplasmic adaptor subunit</fullName>
    </submittedName>
</protein>
<evidence type="ECO:0000256" key="1">
    <source>
        <dbReference type="ARBA" id="ARBA00009477"/>
    </source>
</evidence>
<dbReference type="PANTHER" id="PTHR30469">
    <property type="entry name" value="MULTIDRUG RESISTANCE PROTEIN MDTA"/>
    <property type="match status" value="1"/>
</dbReference>
<dbReference type="Gene3D" id="2.40.30.170">
    <property type="match status" value="1"/>
</dbReference>
<dbReference type="NCBIfam" id="TIGR01730">
    <property type="entry name" value="RND_mfp"/>
    <property type="match status" value="1"/>
</dbReference>
<feature type="coiled-coil region" evidence="2">
    <location>
        <begin position="136"/>
        <end position="163"/>
    </location>
</feature>
<evidence type="ECO:0000313" key="3">
    <source>
        <dbReference type="EMBL" id="TCZ78462.1"/>
    </source>
</evidence>
<dbReference type="OrthoDB" id="2549748at2"/>
<dbReference type="AlphaFoldDB" id="A0A4V2WP96"/>
<proteinExistence type="inferred from homology"/>
<name>A0A4V2WP96_9BACL</name>
<reference evidence="3 4" key="1">
    <citation type="submission" date="2019-03" db="EMBL/GenBank/DDBJ databases">
        <authorList>
            <person name="Kim M.K.M."/>
        </authorList>
    </citation>
    <scope>NUCLEOTIDE SEQUENCE [LARGE SCALE GENOMIC DNA]</scope>
    <source>
        <strain evidence="3 4">18JY21-1</strain>
    </source>
</reference>
<evidence type="ECO:0000313" key="4">
    <source>
        <dbReference type="Proteomes" id="UP000295418"/>
    </source>
</evidence>
<evidence type="ECO:0000256" key="2">
    <source>
        <dbReference type="SAM" id="Coils"/>
    </source>
</evidence>
<dbReference type="PANTHER" id="PTHR30469:SF15">
    <property type="entry name" value="HLYD FAMILY OF SECRETION PROTEINS"/>
    <property type="match status" value="1"/>
</dbReference>
<comment type="caution">
    <text evidence="3">The sequence shown here is derived from an EMBL/GenBank/DDBJ whole genome shotgun (WGS) entry which is preliminary data.</text>
</comment>
<dbReference type="SUPFAM" id="SSF111369">
    <property type="entry name" value="HlyD-like secretion proteins"/>
    <property type="match status" value="1"/>
</dbReference>
<dbReference type="Proteomes" id="UP000295418">
    <property type="component" value="Unassembled WGS sequence"/>
</dbReference>
<keyword evidence="4" id="KW-1185">Reference proteome</keyword>